<reference evidence="7" key="1">
    <citation type="submission" date="2013-03" db="EMBL/GenBank/DDBJ databases">
        <authorList>
            <person name="Harkins D.M."/>
            <person name="Durkin A.S."/>
            <person name="Brinkac L.M."/>
            <person name="Haft D.H."/>
            <person name="Selengut J.D."/>
            <person name="Sanka R."/>
            <person name="DePew J."/>
            <person name="Purushe J."/>
            <person name="Hartskeerl R.A."/>
            <person name="Ahmed A."/>
            <person name="van der Linden H."/>
            <person name="Goris M.G.A."/>
            <person name="Vinetz J.M."/>
            <person name="Sutton G.G."/>
            <person name="Nierman W.C."/>
            <person name="Fouts D.E."/>
        </authorList>
    </citation>
    <scope>NUCLEOTIDE SEQUENCE [LARGE SCALE GENOMIC DNA]</scope>
    <source>
        <strain evidence="7">LT 11-33</strain>
    </source>
</reference>
<dbReference type="GO" id="GO:0016020">
    <property type="term" value="C:membrane"/>
    <property type="evidence" value="ECO:0007669"/>
    <property type="project" value="UniProtKB-SubCell"/>
</dbReference>
<dbReference type="Pfam" id="PF04932">
    <property type="entry name" value="Wzy_C"/>
    <property type="match status" value="1"/>
</dbReference>
<dbReference type="GO" id="GO:0016874">
    <property type="term" value="F:ligase activity"/>
    <property type="evidence" value="ECO:0007669"/>
    <property type="project" value="UniProtKB-KW"/>
</dbReference>
<evidence type="ECO:0000256" key="3">
    <source>
        <dbReference type="ARBA" id="ARBA00022989"/>
    </source>
</evidence>
<dbReference type="AlphaFoldDB" id="N1VNV0"/>
<feature type="transmembrane region" description="Helical" evidence="5">
    <location>
        <begin position="322"/>
        <end position="340"/>
    </location>
</feature>
<dbReference type="STRING" id="1257025.LEP1GSC203_1276"/>
<feature type="transmembrane region" description="Helical" evidence="5">
    <location>
        <begin position="30"/>
        <end position="48"/>
    </location>
</feature>
<keyword evidence="7" id="KW-0436">Ligase</keyword>
<proteinExistence type="predicted"/>
<organism evidence="7 8">
    <name type="scientific">Leptospira terpstrae serovar Hualin str. LT 11-33 = ATCC 700639</name>
    <dbReference type="NCBI Taxonomy" id="1257025"/>
    <lineage>
        <taxon>Bacteria</taxon>
        <taxon>Pseudomonadati</taxon>
        <taxon>Spirochaetota</taxon>
        <taxon>Spirochaetia</taxon>
        <taxon>Leptospirales</taxon>
        <taxon>Leptospiraceae</taxon>
        <taxon>Leptospira</taxon>
    </lineage>
</organism>
<feature type="transmembrane region" description="Helical" evidence="5">
    <location>
        <begin position="185"/>
        <end position="203"/>
    </location>
</feature>
<feature type="transmembrane region" description="Helical" evidence="5">
    <location>
        <begin position="276"/>
        <end position="294"/>
    </location>
</feature>
<keyword evidence="8" id="KW-1185">Reference proteome</keyword>
<accession>N1VNV0</accession>
<sequence>MFRFLPILLDLCLVLGLGFLLQSHTNQKNFRIDLIGLGLFVFIVYSAYHWRSFLKEKRQYWSLFLTTLLTCFVFIKIAEYDPIQVLPQKLGIKLVSIVWLLFIVLTFRKLSENNFSIIGPFLAIVPAVSFINFMAYPSVPIAIALAMGARNLQFSSKPKISTFYIPLIAILFLIGRDWWDDFALQRGVLVLEAFLFYHLISIWDRQKLLFFLKSCILFFILNSIFILWKIADDPNFHITSYHEDVYLIPVSLLASNALLVAGLAVVFWFEPKQSQWQKLLIVVAIISTLMFLGITISRNSILSFLVFAVLLFLFIQSPKNKYYATSILVVLLLIGVYFLIKSEKSIFSLGSSAVRISIWSFYILSTIQTHPFFGFGMFPENKIPFSFSEIPDSTSAFYIRDYINNFESFPLAHNLYVQAFGSFGILGSLFIVLWIGNLFFKNRNSFLPVLKSNLALSCLLFVWGIHELYDFNSLEISNLFLLVGILGLFKWPSEKGIEEFTMVRKHTLFIVLIGFLSIVCFRFSLVDHYTLKYNKYVTPHSFEFYLPKDSQIKNPEEPIQSRSSLEYRFLGSKYFFLNLAVDRTIDTQSKLIANCFSEEVLPAICYSKLIQYQSSQNLFPEHKSLFVYFLSLYDPFEIYKRDSL</sequence>
<name>N1VNV0_9LEPT</name>
<comment type="subcellular location">
    <subcellularLocation>
        <location evidence="1">Membrane</location>
        <topology evidence="1">Multi-pass membrane protein</topology>
    </subcellularLocation>
</comment>
<dbReference type="InterPro" id="IPR007016">
    <property type="entry name" value="O-antigen_ligase-rel_domated"/>
</dbReference>
<evidence type="ECO:0000259" key="6">
    <source>
        <dbReference type="Pfam" id="PF04932"/>
    </source>
</evidence>
<evidence type="ECO:0000256" key="1">
    <source>
        <dbReference type="ARBA" id="ARBA00004141"/>
    </source>
</evidence>
<feature type="transmembrane region" description="Helical" evidence="5">
    <location>
        <begin position="415"/>
        <end position="439"/>
    </location>
</feature>
<evidence type="ECO:0000256" key="2">
    <source>
        <dbReference type="ARBA" id="ARBA00022692"/>
    </source>
</evidence>
<feature type="transmembrane region" description="Helical" evidence="5">
    <location>
        <begin position="210"/>
        <end position="231"/>
    </location>
</feature>
<feature type="transmembrane region" description="Helical" evidence="5">
    <location>
        <begin position="161"/>
        <end position="179"/>
    </location>
</feature>
<dbReference type="RefSeq" id="WP_002974012.1">
    <property type="nucleotide sequence ID" value="NZ_AOGW02000010.1"/>
</dbReference>
<dbReference type="Proteomes" id="UP000012371">
    <property type="component" value="Unassembled WGS sequence"/>
</dbReference>
<evidence type="ECO:0000256" key="5">
    <source>
        <dbReference type="SAM" id="Phobius"/>
    </source>
</evidence>
<feature type="transmembrane region" description="Helical" evidence="5">
    <location>
        <begin position="6"/>
        <end position="23"/>
    </location>
</feature>
<gene>
    <name evidence="7" type="ORF">LEP1GSC203_1276</name>
</gene>
<keyword evidence="3 5" id="KW-1133">Transmembrane helix</keyword>
<protein>
    <submittedName>
        <fullName evidence="7">O-antigen ligase</fullName>
    </submittedName>
</protein>
<feature type="domain" description="O-antigen ligase-related" evidence="6">
    <location>
        <begin position="284"/>
        <end position="431"/>
    </location>
</feature>
<comment type="caution">
    <text evidence="7">The sequence shown here is derived from an EMBL/GenBank/DDBJ whole genome shotgun (WGS) entry which is preliminary data.</text>
</comment>
<feature type="transmembrane region" description="Helical" evidence="5">
    <location>
        <begin position="446"/>
        <end position="465"/>
    </location>
</feature>
<evidence type="ECO:0000313" key="8">
    <source>
        <dbReference type="Proteomes" id="UP000012371"/>
    </source>
</evidence>
<keyword evidence="4 5" id="KW-0472">Membrane</keyword>
<feature type="transmembrane region" description="Helical" evidence="5">
    <location>
        <begin position="90"/>
        <end position="107"/>
    </location>
</feature>
<keyword evidence="2 5" id="KW-0812">Transmembrane</keyword>
<feature type="transmembrane region" description="Helical" evidence="5">
    <location>
        <begin position="246"/>
        <end position="269"/>
    </location>
</feature>
<feature type="transmembrane region" description="Helical" evidence="5">
    <location>
        <begin position="508"/>
        <end position="525"/>
    </location>
</feature>
<dbReference type="OrthoDB" id="316998at2"/>
<dbReference type="EMBL" id="AOGW02000010">
    <property type="protein sequence ID" value="EMY61344.1"/>
    <property type="molecule type" value="Genomic_DNA"/>
</dbReference>
<feature type="transmembrane region" description="Helical" evidence="5">
    <location>
        <begin position="127"/>
        <end position="149"/>
    </location>
</feature>
<feature type="transmembrane region" description="Helical" evidence="5">
    <location>
        <begin position="60"/>
        <end position="78"/>
    </location>
</feature>
<evidence type="ECO:0000256" key="4">
    <source>
        <dbReference type="ARBA" id="ARBA00023136"/>
    </source>
</evidence>
<evidence type="ECO:0000313" key="7">
    <source>
        <dbReference type="EMBL" id="EMY61344.1"/>
    </source>
</evidence>